<feature type="domain" description="Helicase C-terminal" evidence="14">
    <location>
        <begin position="897"/>
        <end position="1057"/>
    </location>
</feature>
<proteinExistence type="predicted"/>
<sequence length="1523" mass="170933">MDGSARRELPIDDDALPFDPETATVDDRDVFDLLEPAVQEWWLAEFGEFVPENDGFFTPPQQGAIPKIHEGQNTLICAPTGSGKCVKPDTPIIVRDDGEATVLRATELLERRNRKVTDVDEDGELYTSSVEAYSLDEDELTLQQSMVYSETYDGPIHRIQTSYGREIEVTPNHPLLVETSSGPEWRSASKIEDGDRIGIPQHINLPERDIELDVSAAHDQLRSEFPLVATEAESDRVLAHLEDEAPISAFAEYERRLALALAGLSFSDVADRLSISLASVSNLVHGRSEYCSEEFLQIIRESYTPLRSGEVLVKTDNGRVSRFCYPTTLDSELAELAAFVLAEGLIGEYERSRFVLISQKNRTELLERTIETMRDRFGIEFEQKSESDYIISDSAFSVFFAELLDIEPGPGRDVPLPNWVLNASKPIKRSFLSTFLSVEAEARYNEIRLGQANELKIEQLIYLLLSFGIIPARSRREKYAANTDEQTRRTYYSLTIRGIDNLSTLLTECSIVHPNLEEIEAHVSKERNGNHIGRHAFDYRDIRALSKYFENDREFNAELGNIYEVARRSGYLTERALGKLSTTLQSLPSDETTRKLAAKIDDIQSQNIAWVSVESNEASSYSGQIVDLSVPDTHNYVGGRGGLYLHNTLAAFTSIIDELYRCDRKSKDGLENSVYCLYISPLKSLANDIHRNLEVPLEGIESIVDDRDDGESMGEIRHAIRHGDTSSSDRQKMLEETPHILNTTPETLAILLNSPKFREKLRTVEYIIVDEIHSLAAGKRGTHLSVSLERLAAMTDHEITRIGCSATIEPLSEVAEFLVGREEPSMPTGGDAAANGSSAADAAAGDATSADTAPAPSEAEPKSEPRDYDIVDARFAREFDIELECPTDDLINTSREVVQDRFYRMLHEHIQDHTNTLVFTNTRSGAERVLHTLREQFDAYTEDNSGCHHGSLSKDVRQNIESRLKEGSLDVVTSSTSLELGIDMPHVDLVVQVGSPKSVAALLQRVGRAGHRVGQTVTGRVIALDRDELLECAVMLKKAEDGFVDSVSIPENAQDVAAQHVYGMAIAEIRPEAEITEILRRAYPYRNYSEAEFESLMRYLTAEYAGMEEKNVYAKVWRDTNDAPDGEHHYEEFPVGKPLIGKRGRLARVIYMTNIGTIPDSFTCDVSTRAGDEWVGQLDENYLDTLEKGDVFVLGGDHFEFRYRRGSKVYVDRTSARPTVPSWYSERLPLSYDLGCEILDFQAELLAHYEAGGPPRVRAWLREFPLDDDSVRAIARLFDHQLRYAGAESVSTPDRLAIEVERDRQEYERHYYVHSAYGRKFNDGLSRLLAYYCAQEATANVRVAVADNGFVLSMPLNRKVDVEGIFDDLDPERVREDLRAAIDGTDLLQRYFRINATRSLMILKRYKGYEKSASEQQVSSEMLLGFAQDLEEFAVIEETYREILEDKLNVDALESFVAALESDEIEVERTLLDSPTPRAFGLATLSASDVVLAEDESAALQAFHEHVLDEIGDESIRELSSGS</sequence>
<dbReference type="InterPro" id="IPR006141">
    <property type="entry name" value="Intein_N"/>
</dbReference>
<feature type="compositionally biased region" description="Basic and acidic residues" evidence="11">
    <location>
        <begin position="859"/>
        <end position="868"/>
    </location>
</feature>
<dbReference type="InterPro" id="IPR052511">
    <property type="entry name" value="ATP-dep_Helicase"/>
</dbReference>
<feature type="domain" description="DOD-type homing endonuclease" evidence="12">
    <location>
        <begin position="336"/>
        <end position="469"/>
    </location>
</feature>
<evidence type="ECO:0000259" key="14">
    <source>
        <dbReference type="PROSITE" id="PS51194"/>
    </source>
</evidence>
<dbReference type="Pfam" id="PF08494">
    <property type="entry name" value="DEAD_assoc"/>
    <property type="match status" value="1"/>
</dbReference>
<feature type="region of interest" description="Disordered" evidence="11">
    <location>
        <begin position="1"/>
        <end position="22"/>
    </location>
</feature>
<keyword evidence="8" id="KW-0238">DNA-binding</keyword>
<evidence type="ECO:0000256" key="7">
    <source>
        <dbReference type="ARBA" id="ARBA00023000"/>
    </source>
</evidence>
<dbReference type="EC" id="3.6.4.12" evidence="15"/>
<keyword evidence="2" id="KW-0227">DNA damage</keyword>
<keyword evidence="5" id="KW-0068">Autocatalytic cleavage</keyword>
<evidence type="ECO:0000259" key="12">
    <source>
        <dbReference type="PROSITE" id="PS50819"/>
    </source>
</evidence>
<dbReference type="GeneID" id="8823847"/>
<dbReference type="SUPFAM" id="SSF52540">
    <property type="entry name" value="P-loop containing nucleoside triphosphate hydrolases"/>
    <property type="match status" value="2"/>
</dbReference>
<evidence type="ECO:0000313" key="18">
    <source>
        <dbReference type="Proteomes" id="UP000011543"/>
    </source>
</evidence>
<dbReference type="Gene3D" id="2.170.16.10">
    <property type="entry name" value="Hedgehog/Intein (Hint) domain"/>
    <property type="match status" value="2"/>
</dbReference>
<dbReference type="GO" id="GO:0016539">
    <property type="term" value="P:intein-mediated protein splicing"/>
    <property type="evidence" value="ECO:0007669"/>
    <property type="project" value="InterPro"/>
</dbReference>
<dbReference type="KEGG" id="nmg:Nmag_1016"/>
<dbReference type="InterPro" id="IPR006142">
    <property type="entry name" value="INTEIN"/>
</dbReference>
<dbReference type="InterPro" id="IPR003587">
    <property type="entry name" value="Hint_dom_N"/>
</dbReference>
<dbReference type="eggNOG" id="arCOG03154">
    <property type="taxonomic scope" value="Archaea"/>
</dbReference>
<dbReference type="PANTHER" id="PTHR47962">
    <property type="entry name" value="ATP-DEPENDENT HELICASE LHR-RELATED-RELATED"/>
    <property type="match status" value="1"/>
</dbReference>
<dbReference type="InterPro" id="IPR045628">
    <property type="entry name" value="Lhr_WH_dom"/>
</dbReference>
<dbReference type="PROSITE" id="PS51194">
    <property type="entry name" value="HELICASE_CTER"/>
    <property type="match status" value="1"/>
</dbReference>
<keyword evidence="1" id="KW-0547">Nucleotide-binding</keyword>
<evidence type="ECO:0000256" key="10">
    <source>
        <dbReference type="ARBA" id="ARBA00023235"/>
    </source>
</evidence>
<dbReference type="SMART" id="SM00306">
    <property type="entry name" value="HintN"/>
    <property type="match status" value="1"/>
</dbReference>
<dbReference type="SMART" id="SM00490">
    <property type="entry name" value="HELICc"/>
    <property type="match status" value="1"/>
</dbReference>
<dbReference type="InterPro" id="IPR004042">
    <property type="entry name" value="Intein_endonuc_central"/>
</dbReference>
<feature type="compositionally biased region" description="Basic and acidic residues" evidence="11">
    <location>
        <begin position="1"/>
        <end position="10"/>
    </location>
</feature>
<dbReference type="PROSITE" id="PS50818">
    <property type="entry name" value="INTEIN_C_TER"/>
    <property type="match status" value="1"/>
</dbReference>
<dbReference type="PROSITE" id="PS50817">
    <property type="entry name" value="INTEIN_N_TER"/>
    <property type="match status" value="1"/>
</dbReference>
<dbReference type="InterPro" id="IPR036844">
    <property type="entry name" value="Hint_dom_sf"/>
</dbReference>
<name>D3SQW2_NATMM</name>
<keyword evidence="17" id="KW-1185">Reference proteome</keyword>
<dbReference type="InterPro" id="IPR001650">
    <property type="entry name" value="Helicase_C-like"/>
</dbReference>
<feature type="domain" description="Helicase ATP-binding" evidence="13">
    <location>
        <begin position="648"/>
        <end position="826"/>
    </location>
</feature>
<evidence type="ECO:0000256" key="4">
    <source>
        <dbReference type="ARBA" id="ARBA00022806"/>
    </source>
</evidence>
<dbReference type="InterPro" id="IPR011545">
    <property type="entry name" value="DEAD/DEAH_box_helicase_dom"/>
</dbReference>
<dbReference type="GO" id="GO:0003677">
    <property type="term" value="F:DNA binding"/>
    <property type="evidence" value="ECO:0007669"/>
    <property type="project" value="UniProtKB-KW"/>
</dbReference>
<dbReference type="InterPro" id="IPR003586">
    <property type="entry name" value="Hint_dom_C"/>
</dbReference>
<evidence type="ECO:0000256" key="2">
    <source>
        <dbReference type="ARBA" id="ARBA00022763"/>
    </source>
</evidence>
<dbReference type="PATRIC" id="fig|547559.17.peg.3462"/>
<dbReference type="InterPro" id="IPR027434">
    <property type="entry name" value="Homing_endonucl"/>
</dbReference>
<evidence type="ECO:0000313" key="15">
    <source>
        <dbReference type="EMBL" id="ADD04600.1"/>
    </source>
</evidence>
<dbReference type="eggNOG" id="arCOG00557">
    <property type="taxonomic scope" value="Archaea"/>
</dbReference>
<dbReference type="OrthoDB" id="372104at2157"/>
<dbReference type="InterPro" id="IPR013701">
    <property type="entry name" value="Lhr-like_DEAD/DEAH_assoc"/>
</dbReference>
<dbReference type="SUPFAM" id="SSF51294">
    <property type="entry name" value="Hedgehog/intein (Hint) domain"/>
    <property type="match status" value="1"/>
</dbReference>
<reference evidence="15 17" key="2">
    <citation type="journal article" date="2012" name="BMC Genomics">
        <title>A comparative genomics perspective on the genetic content of the alkaliphilic haloarchaeon Natrialba magadii ATCC 43099T.</title>
        <authorList>
            <person name="Siddaramappa S."/>
            <person name="Challacombe J.F."/>
            <person name="Decastro R.E."/>
            <person name="Pfeiffer F."/>
            <person name="Sastre D.E."/>
            <person name="Gimenez M.I."/>
            <person name="Paggi R.A."/>
            <person name="Detter J.C."/>
            <person name="Davenport K.W."/>
            <person name="Goodwin L.A."/>
            <person name="Kyrpides N."/>
            <person name="Tapia R."/>
            <person name="Pitluck S."/>
            <person name="Lucas S."/>
            <person name="Woyke T."/>
            <person name="Maupin-Furlow J.A."/>
        </authorList>
    </citation>
    <scope>NUCLEOTIDE SEQUENCE [LARGE SCALE GENOMIC DNA]</scope>
    <source>
        <strain evidence="15">ATCC 43099</strain>
        <strain evidence="17">ATCC 43099 / DSM 3394 / CCM 3739 / CIP 104546 / IAM 13178 / JCM 8861 / NBRC 102185 / NCIMB 2190 / MS3</strain>
    </source>
</reference>
<dbReference type="GO" id="GO:0016887">
    <property type="term" value="F:ATP hydrolysis activity"/>
    <property type="evidence" value="ECO:0007669"/>
    <property type="project" value="TreeGrafter"/>
</dbReference>
<dbReference type="Proteomes" id="UP000011543">
    <property type="component" value="Unassembled WGS sequence"/>
</dbReference>
<reference evidence="16 18" key="3">
    <citation type="journal article" date="2014" name="PLoS Genet.">
        <title>Phylogenetically driven sequencing of extremely halophilic archaea reveals strategies for static and dynamic osmo-response.</title>
        <authorList>
            <person name="Becker E.A."/>
            <person name="Seitzer P.M."/>
            <person name="Tritt A."/>
            <person name="Larsen D."/>
            <person name="Krusor M."/>
            <person name="Yao A.I."/>
            <person name="Wu D."/>
            <person name="Madern D."/>
            <person name="Eisen J.A."/>
            <person name="Darling A.E."/>
            <person name="Facciotti M.T."/>
        </authorList>
    </citation>
    <scope>NUCLEOTIDE SEQUENCE [LARGE SCALE GENOMIC DNA]</scope>
    <source>
        <strain evidence="18">ATCC 43099 / DSM 3394 / CCM 3739 / CIP 104546 / IAM 13178 / JCM 8861 / NBRC 102185 / NCIMB 2190 / MS3</strain>
        <strain evidence="16">MS-3</strain>
    </source>
</reference>
<evidence type="ECO:0000256" key="6">
    <source>
        <dbReference type="ARBA" id="ARBA00022840"/>
    </source>
</evidence>
<dbReference type="CDD" id="cd18796">
    <property type="entry name" value="SF2_C_LHR"/>
    <property type="match status" value="1"/>
</dbReference>
<dbReference type="NCBIfam" id="TIGR01445">
    <property type="entry name" value="intein_Nterm"/>
    <property type="match status" value="1"/>
</dbReference>
<dbReference type="EMBL" id="AOHS01000056">
    <property type="protein sequence ID" value="ELY25256.1"/>
    <property type="molecule type" value="Genomic_DNA"/>
</dbReference>
<dbReference type="InterPro" id="IPR027417">
    <property type="entry name" value="P-loop_NTPase"/>
</dbReference>
<dbReference type="EMBL" id="CP001932">
    <property type="protein sequence ID" value="ADD04600.1"/>
    <property type="molecule type" value="Genomic_DNA"/>
</dbReference>
<keyword evidence="10" id="KW-0413">Isomerase</keyword>
<keyword evidence="7" id="KW-0651">Protein splicing</keyword>
<reference evidence="15" key="4">
    <citation type="submission" date="2016-09" db="EMBL/GenBank/DDBJ databases">
        <authorList>
            <person name="Pfeiffer F."/>
        </authorList>
    </citation>
    <scope>NUCLEOTIDE SEQUENCE</scope>
    <source>
        <strain evidence="15">ATCC 43099</strain>
    </source>
</reference>
<organism evidence="15 17">
    <name type="scientific">Natrialba magadii (strain ATCC 43099 / DSM 3394 / CCM 3739 / CIP 104546 / IAM 13178 / JCM 8861 / NBRC 102185 / NCIMB 2190 / MS3)</name>
    <name type="common">Natronobacterium magadii</name>
    <dbReference type="NCBI Taxonomy" id="547559"/>
    <lineage>
        <taxon>Archaea</taxon>
        <taxon>Methanobacteriati</taxon>
        <taxon>Methanobacteriota</taxon>
        <taxon>Stenosarchaea group</taxon>
        <taxon>Halobacteria</taxon>
        <taxon>Halobacteriales</taxon>
        <taxon>Natrialbaceae</taxon>
        <taxon>Natrialba</taxon>
    </lineage>
</organism>
<dbReference type="eggNOG" id="arCOG03146">
    <property type="taxonomic scope" value="Archaea"/>
</dbReference>
<evidence type="ECO:0000256" key="8">
    <source>
        <dbReference type="ARBA" id="ARBA00023125"/>
    </source>
</evidence>
<dbReference type="PROSITE" id="PS51192">
    <property type="entry name" value="HELICASE_ATP_BIND_1"/>
    <property type="match status" value="1"/>
</dbReference>
<dbReference type="CDD" id="cd00081">
    <property type="entry name" value="Hint"/>
    <property type="match status" value="1"/>
</dbReference>
<keyword evidence="9" id="KW-0234">DNA repair</keyword>
<gene>
    <name evidence="15" type="primary">lhr2</name>
    <name evidence="15" type="ordered locus">Nmag_1016</name>
    <name evidence="16" type="ORF">C500_17601</name>
</gene>
<dbReference type="NCBIfam" id="TIGR01443">
    <property type="entry name" value="intein_Cterm"/>
    <property type="match status" value="1"/>
</dbReference>
<dbReference type="SMART" id="SM00487">
    <property type="entry name" value="DEXDc"/>
    <property type="match status" value="1"/>
</dbReference>
<dbReference type="GO" id="GO:0004519">
    <property type="term" value="F:endonuclease activity"/>
    <property type="evidence" value="ECO:0007669"/>
    <property type="project" value="InterPro"/>
</dbReference>
<keyword evidence="3 15" id="KW-0378">Hydrolase</keyword>
<evidence type="ECO:0000256" key="3">
    <source>
        <dbReference type="ARBA" id="ARBA00022801"/>
    </source>
</evidence>
<feature type="region of interest" description="Disordered" evidence="11">
    <location>
        <begin position="822"/>
        <end position="868"/>
    </location>
</feature>
<dbReference type="GO" id="GO:0005524">
    <property type="term" value="F:ATP binding"/>
    <property type="evidence" value="ECO:0007669"/>
    <property type="project" value="UniProtKB-KW"/>
</dbReference>
<dbReference type="PRINTS" id="PR00379">
    <property type="entry name" value="INTEIN"/>
</dbReference>
<evidence type="ECO:0000259" key="13">
    <source>
        <dbReference type="PROSITE" id="PS51192"/>
    </source>
</evidence>
<dbReference type="Gene3D" id="3.40.50.300">
    <property type="entry name" value="P-loop containing nucleotide triphosphate hydrolases"/>
    <property type="match status" value="3"/>
</dbReference>
<dbReference type="PANTHER" id="PTHR47962:SF6">
    <property type="entry name" value="LARGE HELICASE-RELATED PROTEIN"/>
    <property type="match status" value="1"/>
</dbReference>
<dbReference type="PaxDb" id="547559-Nmag_1016"/>
<dbReference type="Proteomes" id="UP000001879">
    <property type="component" value="Chromosome"/>
</dbReference>
<evidence type="ECO:0000313" key="17">
    <source>
        <dbReference type="Proteomes" id="UP000001879"/>
    </source>
</evidence>
<dbReference type="STRING" id="547559.Nmag_1016"/>
<dbReference type="SUPFAM" id="SSF55608">
    <property type="entry name" value="Homing endonucleases"/>
    <property type="match status" value="1"/>
</dbReference>
<dbReference type="PROSITE" id="PS50819">
    <property type="entry name" value="INTEIN_ENDONUCLEASE"/>
    <property type="match status" value="1"/>
</dbReference>
<reference evidence="17" key="1">
    <citation type="submission" date="2010-02" db="EMBL/GenBank/DDBJ databases">
        <title>Complete sequence of chromosome of Natrialba magadii ATCC 43099.</title>
        <authorList>
            <consortium name="US DOE Joint Genome Institute"/>
            <person name="Lucas S."/>
            <person name="Copeland A."/>
            <person name="Lapidus A."/>
            <person name="Cheng J.-F."/>
            <person name="Bruce D."/>
            <person name="Goodwin L."/>
            <person name="Pitluck S."/>
            <person name="Davenport K."/>
            <person name="Saunders E."/>
            <person name="Detter J.C."/>
            <person name="Han C."/>
            <person name="Tapia R."/>
            <person name="Land M."/>
            <person name="Hauser L."/>
            <person name="Kyrpides N."/>
            <person name="Mikhailova N."/>
            <person name="De Castro R.E."/>
            <person name="Maupin-Furlow J.A."/>
            <person name="Woyke T."/>
        </authorList>
    </citation>
    <scope>NUCLEOTIDE SEQUENCE [LARGE SCALE GENOMIC DNA]</scope>
    <source>
        <strain evidence="17">ATCC 43099 / DSM 3394 / CCM 3739 / CIP 104546 / IAM 13178 / JCM 8861 / NBRC 102185 / NCIMB 2190 / MS3</strain>
    </source>
</reference>
<dbReference type="Gene3D" id="3.10.28.10">
    <property type="entry name" value="Homing endonucleases"/>
    <property type="match status" value="1"/>
</dbReference>
<evidence type="ECO:0000256" key="1">
    <source>
        <dbReference type="ARBA" id="ARBA00022741"/>
    </source>
</evidence>
<evidence type="ECO:0000313" key="16">
    <source>
        <dbReference type="EMBL" id="ELY25256.1"/>
    </source>
</evidence>
<dbReference type="HOGENOM" id="CLU_247616_0_0_2"/>
<dbReference type="InterPro" id="IPR014001">
    <property type="entry name" value="Helicase_ATP-bd"/>
</dbReference>
<dbReference type="Pfam" id="PF00270">
    <property type="entry name" value="DEAD"/>
    <property type="match status" value="1"/>
</dbReference>
<evidence type="ECO:0000256" key="9">
    <source>
        <dbReference type="ARBA" id="ARBA00023204"/>
    </source>
</evidence>
<dbReference type="NCBIfam" id="NF010338">
    <property type="entry name" value="PRK13767.1"/>
    <property type="match status" value="1"/>
</dbReference>
<dbReference type="Pfam" id="PF14890">
    <property type="entry name" value="Intein_splicing"/>
    <property type="match status" value="1"/>
</dbReference>
<protein>
    <submittedName>
        <fullName evidence="15">ATP-dependent DNA helicase (Intein-containing)</fullName>
        <ecNumber evidence="15">3.6.4.12</ecNumber>
    </submittedName>
    <submittedName>
        <fullName evidence="16">ATP-dependent helicase</fullName>
    </submittedName>
</protein>
<dbReference type="GO" id="GO:0003678">
    <property type="term" value="F:DNA helicase activity"/>
    <property type="evidence" value="ECO:0007669"/>
    <property type="project" value="UniProtKB-EC"/>
</dbReference>
<dbReference type="SMART" id="SM00305">
    <property type="entry name" value="HintC"/>
    <property type="match status" value="1"/>
</dbReference>
<dbReference type="InterPro" id="IPR030934">
    <property type="entry name" value="Intein_C"/>
</dbReference>
<keyword evidence="6" id="KW-0067">ATP-binding</keyword>
<dbReference type="GO" id="GO:0006281">
    <property type="term" value="P:DNA repair"/>
    <property type="evidence" value="ECO:0007669"/>
    <property type="project" value="UniProtKB-KW"/>
</dbReference>
<dbReference type="RefSeq" id="WP_004216849.1">
    <property type="nucleotide sequence ID" value="NC_013922.1"/>
</dbReference>
<accession>D3SQW2</accession>
<dbReference type="Pfam" id="PF19306">
    <property type="entry name" value="WHD_Lhr"/>
    <property type="match status" value="1"/>
</dbReference>
<evidence type="ECO:0000256" key="11">
    <source>
        <dbReference type="SAM" id="MobiDB-lite"/>
    </source>
</evidence>
<dbReference type="Pfam" id="PF00271">
    <property type="entry name" value="Helicase_C"/>
    <property type="match status" value="1"/>
</dbReference>
<feature type="compositionally biased region" description="Low complexity" evidence="11">
    <location>
        <begin position="828"/>
        <end position="858"/>
    </location>
</feature>
<evidence type="ECO:0000256" key="5">
    <source>
        <dbReference type="ARBA" id="ARBA00022813"/>
    </source>
</evidence>
<keyword evidence="4 15" id="KW-0347">Helicase</keyword>